<evidence type="ECO:0000256" key="4">
    <source>
        <dbReference type="ARBA" id="ARBA00022692"/>
    </source>
</evidence>
<dbReference type="STRING" id="349741.Amuc_1295"/>
<evidence type="ECO:0000259" key="8">
    <source>
        <dbReference type="PROSITE" id="PS50928"/>
    </source>
</evidence>
<feature type="domain" description="ABC transmembrane type-1" evidence="8">
    <location>
        <begin position="59"/>
        <end position="242"/>
    </location>
</feature>
<name>B2URN4_AKKM8</name>
<dbReference type="AlphaFoldDB" id="B2URN4"/>
<dbReference type="Proteomes" id="UP000001031">
    <property type="component" value="Chromosome"/>
</dbReference>
<evidence type="ECO:0000256" key="3">
    <source>
        <dbReference type="ARBA" id="ARBA00022475"/>
    </source>
</evidence>
<feature type="transmembrane region" description="Helical" evidence="7">
    <location>
        <begin position="193"/>
        <end position="212"/>
    </location>
</feature>
<evidence type="ECO:0000256" key="2">
    <source>
        <dbReference type="ARBA" id="ARBA00022448"/>
    </source>
</evidence>
<comment type="subcellular location">
    <subcellularLocation>
        <location evidence="1 7">Cell membrane</location>
        <topology evidence="1 7">Multi-pass membrane protein</topology>
    </subcellularLocation>
</comment>
<dbReference type="RefSeq" id="WP_012420334.1">
    <property type="nucleotide sequence ID" value="NC_010655.1"/>
</dbReference>
<keyword evidence="6 7" id="KW-0472">Membrane</keyword>
<gene>
    <name evidence="9" type="ordered locus">Amuc_1295</name>
</gene>
<feature type="transmembrane region" description="Helical" evidence="7">
    <location>
        <begin position="12"/>
        <end position="31"/>
    </location>
</feature>
<evidence type="ECO:0000313" key="9">
    <source>
        <dbReference type="EMBL" id="ACD05119.1"/>
    </source>
</evidence>
<evidence type="ECO:0000313" key="10">
    <source>
        <dbReference type="Proteomes" id="UP000001031"/>
    </source>
</evidence>
<protein>
    <submittedName>
        <fullName evidence="9">Binding-protein-dependent transport systems inner membrane component</fullName>
    </submittedName>
</protein>
<feature type="transmembrane region" description="Helical" evidence="7">
    <location>
        <begin position="161"/>
        <end position="181"/>
    </location>
</feature>
<dbReference type="InterPro" id="IPR035906">
    <property type="entry name" value="MetI-like_sf"/>
</dbReference>
<evidence type="ECO:0000256" key="7">
    <source>
        <dbReference type="RuleBase" id="RU363032"/>
    </source>
</evidence>
<dbReference type="Gene3D" id="1.10.3720.10">
    <property type="entry name" value="MetI-like"/>
    <property type="match status" value="1"/>
</dbReference>
<sequence length="259" mass="28410">MHSSIKSIIQSSVFIFLAIAIWEYGSLSGWWRPFLFPAPSTISGYLEEAIRDNSLWSATFVTIRRLFLGYLAGISIGIPAGLLSARFQIIRNTIGVLALGFQGLPSVCWVPLAILWFGQEEAAILFVVIMGTVWSVILATENGLANIPPIYARAARTMGAGSAYTLLFVTLPASAPFIVSGMKQGWAFSWRSLMSAEIFVPILTGLGLGQLLHFGRELNSMEQVMGIMFVIILLGLLSDKLIFSPLEQSIYKRWGTNLA</sequence>
<organism evidence="9 10">
    <name type="scientific">Akkermansia muciniphila (strain ATCC BAA-835 / DSM 22959 / JCM 33894 / BCRC 81048 / CCUG 64013 / CIP 107961 / Muc)</name>
    <dbReference type="NCBI Taxonomy" id="349741"/>
    <lineage>
        <taxon>Bacteria</taxon>
        <taxon>Pseudomonadati</taxon>
        <taxon>Verrucomicrobiota</taxon>
        <taxon>Verrucomicrobiia</taxon>
        <taxon>Verrucomicrobiales</taxon>
        <taxon>Akkermansiaceae</taxon>
        <taxon>Akkermansia</taxon>
    </lineage>
</organism>
<accession>B2URN4</accession>
<dbReference type="CDD" id="cd06261">
    <property type="entry name" value="TM_PBP2"/>
    <property type="match status" value="1"/>
</dbReference>
<proteinExistence type="inferred from homology"/>
<keyword evidence="3" id="KW-1003">Cell membrane</keyword>
<keyword evidence="10" id="KW-1185">Reference proteome</keyword>
<dbReference type="GO" id="GO:0055085">
    <property type="term" value="P:transmembrane transport"/>
    <property type="evidence" value="ECO:0007669"/>
    <property type="project" value="InterPro"/>
</dbReference>
<dbReference type="KEGG" id="amu:Amuc_1295"/>
<feature type="transmembrane region" description="Helical" evidence="7">
    <location>
        <begin position="96"/>
        <end position="117"/>
    </location>
</feature>
<dbReference type="eggNOG" id="COG0600">
    <property type="taxonomic scope" value="Bacteria"/>
</dbReference>
<keyword evidence="5 7" id="KW-1133">Transmembrane helix</keyword>
<evidence type="ECO:0000256" key="1">
    <source>
        <dbReference type="ARBA" id="ARBA00004651"/>
    </source>
</evidence>
<reference evidence="10" key="1">
    <citation type="journal article" date="2011" name="PLoS ONE">
        <title>The genome of Akkermansia muciniphila, a dedicated intestinal mucin degrader, and its use in exploring intestinal metagenomes.</title>
        <authorList>
            <person name="van Passel M.W."/>
            <person name="Kant R."/>
            <person name="Zoetendal E.G."/>
            <person name="Plugge C.M."/>
            <person name="Derrien M."/>
            <person name="Malfatti S.A."/>
            <person name="Chain P.S."/>
            <person name="Woyke T."/>
            <person name="Palva A."/>
            <person name="de Vos W.M."/>
            <person name="Smidt H."/>
        </authorList>
    </citation>
    <scope>NUCLEOTIDE SEQUENCE [LARGE SCALE GENOMIC DNA]</scope>
    <source>
        <strain evidence="10">ATCC BAA-835 / DSM 22959 / JCM 33894 / BCRC 81048 / CCUG 64013 / CIP 107961 / Muc</strain>
    </source>
</reference>
<dbReference type="GeneID" id="60880816"/>
<feature type="transmembrane region" description="Helical" evidence="7">
    <location>
        <begin position="66"/>
        <end position="84"/>
    </location>
</feature>
<dbReference type="Pfam" id="PF00528">
    <property type="entry name" value="BPD_transp_1"/>
    <property type="match status" value="1"/>
</dbReference>
<feature type="transmembrane region" description="Helical" evidence="7">
    <location>
        <begin position="123"/>
        <end position="140"/>
    </location>
</feature>
<comment type="similarity">
    <text evidence="7">Belongs to the binding-protein-dependent transport system permease family.</text>
</comment>
<dbReference type="BioCyc" id="AMUC349741:G1GBX-1383-MONOMER"/>
<dbReference type="OrthoDB" id="9796361at2"/>
<dbReference type="HOGENOM" id="CLU_046113_1_4_0"/>
<keyword evidence="2 7" id="KW-0813">Transport</keyword>
<dbReference type="GO" id="GO:0005886">
    <property type="term" value="C:plasma membrane"/>
    <property type="evidence" value="ECO:0007669"/>
    <property type="project" value="UniProtKB-SubCell"/>
</dbReference>
<dbReference type="InterPro" id="IPR000515">
    <property type="entry name" value="MetI-like"/>
</dbReference>
<dbReference type="PANTHER" id="PTHR30151">
    <property type="entry name" value="ALKANE SULFONATE ABC TRANSPORTER-RELATED, MEMBRANE SUBUNIT"/>
    <property type="match status" value="1"/>
</dbReference>
<dbReference type="PROSITE" id="PS50928">
    <property type="entry name" value="ABC_TM1"/>
    <property type="match status" value="1"/>
</dbReference>
<evidence type="ECO:0000256" key="5">
    <source>
        <dbReference type="ARBA" id="ARBA00022989"/>
    </source>
</evidence>
<dbReference type="EMBL" id="CP001071">
    <property type="protein sequence ID" value="ACD05119.1"/>
    <property type="molecule type" value="Genomic_DNA"/>
</dbReference>
<keyword evidence="4 7" id="KW-0812">Transmembrane</keyword>
<dbReference type="PANTHER" id="PTHR30151:SF0">
    <property type="entry name" value="ABC TRANSPORTER PERMEASE PROTEIN MJ0413-RELATED"/>
    <property type="match status" value="1"/>
</dbReference>
<dbReference type="PaxDb" id="349741-Amuc_1295"/>
<evidence type="ECO:0000256" key="6">
    <source>
        <dbReference type="ARBA" id="ARBA00023136"/>
    </source>
</evidence>
<feature type="transmembrane region" description="Helical" evidence="7">
    <location>
        <begin position="224"/>
        <end position="243"/>
    </location>
</feature>
<dbReference type="SUPFAM" id="SSF161098">
    <property type="entry name" value="MetI-like"/>
    <property type="match status" value="1"/>
</dbReference>